<keyword evidence="4" id="KW-1185">Reference proteome</keyword>
<dbReference type="SUPFAM" id="SSF52096">
    <property type="entry name" value="ClpP/crotonase"/>
    <property type="match status" value="1"/>
</dbReference>
<name>A0ABP5CJZ3_9MICO</name>
<gene>
    <name evidence="3" type="ORF">GCM10009776_28750</name>
</gene>
<accession>A0ABP5CJZ3</accession>
<dbReference type="InterPro" id="IPR029045">
    <property type="entry name" value="ClpP/crotonase-like_dom_sf"/>
</dbReference>
<dbReference type="Gene3D" id="3.90.226.10">
    <property type="entry name" value="2-enoyl-CoA Hydratase, Chain A, domain 1"/>
    <property type="match status" value="1"/>
</dbReference>
<protein>
    <submittedName>
        <fullName evidence="3">Enoyl-CoA hydratase/isomerase family protein</fullName>
    </submittedName>
</protein>
<dbReference type="InterPro" id="IPR001753">
    <property type="entry name" value="Enoyl-CoA_hydra/iso"/>
</dbReference>
<reference evidence="4" key="1">
    <citation type="journal article" date="2019" name="Int. J. Syst. Evol. Microbiol.">
        <title>The Global Catalogue of Microorganisms (GCM) 10K type strain sequencing project: providing services to taxonomists for standard genome sequencing and annotation.</title>
        <authorList>
            <consortium name="The Broad Institute Genomics Platform"/>
            <consortium name="The Broad Institute Genome Sequencing Center for Infectious Disease"/>
            <person name="Wu L."/>
            <person name="Ma J."/>
        </authorList>
    </citation>
    <scope>NUCLEOTIDE SEQUENCE [LARGE SCALE GENOMIC DNA]</scope>
    <source>
        <strain evidence="4">JCM 14901</strain>
    </source>
</reference>
<dbReference type="EMBL" id="BAAAOG010000006">
    <property type="protein sequence ID" value="GAA1964201.1"/>
    <property type="molecule type" value="Genomic_DNA"/>
</dbReference>
<dbReference type="CDD" id="cd06558">
    <property type="entry name" value="crotonase-like"/>
    <property type="match status" value="1"/>
</dbReference>
<dbReference type="InterPro" id="IPR014748">
    <property type="entry name" value="Enoyl-CoA_hydra_C"/>
</dbReference>
<evidence type="ECO:0000256" key="2">
    <source>
        <dbReference type="ARBA" id="ARBA00023239"/>
    </source>
</evidence>
<evidence type="ECO:0000313" key="3">
    <source>
        <dbReference type="EMBL" id="GAA1964201.1"/>
    </source>
</evidence>
<keyword evidence="2" id="KW-0456">Lyase</keyword>
<dbReference type="Proteomes" id="UP001499933">
    <property type="component" value="Unassembled WGS sequence"/>
</dbReference>
<dbReference type="Pfam" id="PF00378">
    <property type="entry name" value="ECH_1"/>
    <property type="match status" value="1"/>
</dbReference>
<evidence type="ECO:0000256" key="1">
    <source>
        <dbReference type="ARBA" id="ARBA00005254"/>
    </source>
</evidence>
<proteinExistence type="inferred from homology"/>
<sequence length="266" mass="28306">MTMTDVSTGIRVGIVDGIASVEIDNPARRNALTKSMCLELQHVMLRLDADPDVVVITLSGRGITFCAGAALDEITSVLLDPQDDGTFVDHLSAADHAISSAAKPTVAIVDGPCMGGGWQIAAACDFIVASERSIFAITPAKLGIIYPRSGIERLIRLVGPATAKFLLFTGRSLTATQAFDVGLVAHVIPDDDFAEDSDALVSSLRDNSQFSIHTLKHLVDRTTADDPHLADEWVRAWQAAAEGPDMAIGIDAFVGRERPKFAWGPA</sequence>
<dbReference type="Gene3D" id="1.10.12.10">
    <property type="entry name" value="Lyase 2-enoyl-coa Hydratase, Chain A, domain 2"/>
    <property type="match status" value="1"/>
</dbReference>
<comment type="similarity">
    <text evidence="1">Belongs to the enoyl-CoA hydratase/isomerase family.</text>
</comment>
<dbReference type="PANTHER" id="PTHR11941:SF127">
    <property type="entry name" value="ENOYL-COA HYDRATASE ECHA18 (ENOYL HYDRASE) (UNSATURATED ACYL-COA HYDRATASE) (CROTONASE)-RELATED"/>
    <property type="match status" value="1"/>
</dbReference>
<comment type="caution">
    <text evidence="3">The sequence shown here is derived from an EMBL/GenBank/DDBJ whole genome shotgun (WGS) entry which is preliminary data.</text>
</comment>
<evidence type="ECO:0000313" key="4">
    <source>
        <dbReference type="Proteomes" id="UP001499933"/>
    </source>
</evidence>
<organism evidence="3 4">
    <name type="scientific">Microbacterium deminutum</name>
    <dbReference type="NCBI Taxonomy" id="344164"/>
    <lineage>
        <taxon>Bacteria</taxon>
        <taxon>Bacillati</taxon>
        <taxon>Actinomycetota</taxon>
        <taxon>Actinomycetes</taxon>
        <taxon>Micrococcales</taxon>
        <taxon>Microbacteriaceae</taxon>
        <taxon>Microbacterium</taxon>
    </lineage>
</organism>
<dbReference type="PANTHER" id="PTHR11941">
    <property type="entry name" value="ENOYL-COA HYDRATASE-RELATED"/>
    <property type="match status" value="1"/>
</dbReference>